<dbReference type="Proteomes" id="UP000235994">
    <property type="component" value="Unassembled WGS sequence"/>
</dbReference>
<evidence type="ECO:0000313" key="1">
    <source>
        <dbReference type="EMBL" id="PND32971.1"/>
    </source>
</evidence>
<keyword evidence="2" id="KW-1185">Reference proteome</keyword>
<dbReference type="RefSeq" id="WP_102774077.1">
    <property type="nucleotide sequence ID" value="NZ_POQS01000004.1"/>
</dbReference>
<accession>A0A2N8KHR6</accession>
<dbReference type="EMBL" id="POQS01000004">
    <property type="protein sequence ID" value="PND32971.1"/>
    <property type="molecule type" value="Genomic_DNA"/>
</dbReference>
<protein>
    <recommendedName>
        <fullName evidence="3">DUF3304 domain-containing protein</fullName>
    </recommendedName>
</protein>
<sequence>MTLKRGWAWIALISVVAAAFLGPPAYRWAYTALLPPLLLCEARNDTDADIAYRLEDASGAFPGDWTARASGAPLGPLDPGCLYGPDSRRKPVEVRWGAADGQGNGFPHSAKLKVPRPNDAAVLLLRFTAPDQVQARFATAAEMPEPMAVPESVWNSGEWVRP</sequence>
<comment type="caution">
    <text evidence="1">The sequence shown here is derived from an EMBL/GenBank/DDBJ whole genome shotgun (WGS) entry which is preliminary data.</text>
</comment>
<dbReference type="AlphaFoldDB" id="A0A2N8KHR6"/>
<organism evidence="1 2">
    <name type="scientific">Achromobacter pulmonis</name>
    <dbReference type="NCBI Taxonomy" id="1389932"/>
    <lineage>
        <taxon>Bacteria</taxon>
        <taxon>Pseudomonadati</taxon>
        <taxon>Pseudomonadota</taxon>
        <taxon>Betaproteobacteria</taxon>
        <taxon>Burkholderiales</taxon>
        <taxon>Alcaligenaceae</taxon>
        <taxon>Achromobacter</taxon>
    </lineage>
</organism>
<gene>
    <name evidence="1" type="ORF">C1I89_18490</name>
</gene>
<evidence type="ECO:0008006" key="3">
    <source>
        <dbReference type="Google" id="ProtNLM"/>
    </source>
</evidence>
<evidence type="ECO:0000313" key="2">
    <source>
        <dbReference type="Proteomes" id="UP000235994"/>
    </source>
</evidence>
<proteinExistence type="predicted"/>
<name>A0A2N8KHR6_9BURK</name>
<reference evidence="1 2" key="1">
    <citation type="submission" date="2018-01" db="EMBL/GenBank/DDBJ databases">
        <title>The draft genome of an aniline degradation strain ANB-1.</title>
        <authorList>
            <person name="Zhang L."/>
            <person name="Jiang J."/>
        </authorList>
    </citation>
    <scope>NUCLEOTIDE SEQUENCE [LARGE SCALE GENOMIC DNA]</scope>
    <source>
        <strain evidence="1 2">ANB-1</strain>
    </source>
</reference>